<gene>
    <name evidence="1" type="ORF">SAMN05421811_115232</name>
</gene>
<dbReference type="RefSeq" id="WP_091090543.1">
    <property type="nucleotide sequence ID" value="NZ_FOHX01000015.1"/>
</dbReference>
<dbReference type="EMBL" id="FOHX01000015">
    <property type="protein sequence ID" value="SEU38402.1"/>
    <property type="molecule type" value="Genomic_DNA"/>
</dbReference>
<dbReference type="AlphaFoldDB" id="A0A1I0LE07"/>
<organism evidence="1 2">
    <name type="scientific">Nonomuraea wenchangensis</name>
    <dbReference type="NCBI Taxonomy" id="568860"/>
    <lineage>
        <taxon>Bacteria</taxon>
        <taxon>Bacillati</taxon>
        <taxon>Actinomycetota</taxon>
        <taxon>Actinomycetes</taxon>
        <taxon>Streptosporangiales</taxon>
        <taxon>Streptosporangiaceae</taxon>
        <taxon>Nonomuraea</taxon>
    </lineage>
</organism>
<dbReference type="OrthoDB" id="163447at2"/>
<accession>A0A1I0LE07</accession>
<evidence type="ECO:0000313" key="2">
    <source>
        <dbReference type="Proteomes" id="UP000199361"/>
    </source>
</evidence>
<dbReference type="GO" id="GO:0031412">
    <property type="term" value="P:gas vesicle organization"/>
    <property type="evidence" value="ECO:0007669"/>
    <property type="project" value="InterPro"/>
</dbReference>
<name>A0A1I0LE07_9ACTN</name>
<dbReference type="Pfam" id="PF05800">
    <property type="entry name" value="GvpO"/>
    <property type="match status" value="1"/>
</dbReference>
<dbReference type="InterPro" id="IPR008634">
    <property type="entry name" value="Gas-vesicle_GvpO"/>
</dbReference>
<proteinExistence type="predicted"/>
<reference evidence="1 2" key="1">
    <citation type="submission" date="2016-10" db="EMBL/GenBank/DDBJ databases">
        <authorList>
            <person name="de Groot N.N."/>
        </authorList>
    </citation>
    <scope>NUCLEOTIDE SEQUENCE [LARGE SCALE GENOMIC DNA]</scope>
    <source>
        <strain evidence="1 2">CGMCC 4.5598</strain>
    </source>
</reference>
<dbReference type="Proteomes" id="UP000199361">
    <property type="component" value="Unassembled WGS sequence"/>
</dbReference>
<sequence length="99" mass="10733">MPDIDEQRAAGTLSAATAGEAALRLIADLTTKETEGVTAVTPAQDGWIVSVEVVEDRRIPSTGDILALYQVEIDEEGNLLAYKRLRRYRRGSSDNGENA</sequence>
<dbReference type="STRING" id="568860.SAMN05421811_115232"/>
<evidence type="ECO:0000313" key="1">
    <source>
        <dbReference type="EMBL" id="SEU38402.1"/>
    </source>
</evidence>
<keyword evidence="2" id="KW-1185">Reference proteome</keyword>
<protein>
    <submittedName>
        <fullName evidence="1">Gas vesicle synthesis protein GvpO</fullName>
    </submittedName>
</protein>